<comment type="subcellular location">
    <subcellularLocation>
        <location evidence="1">Cell membrane</location>
        <topology evidence="1">Multi-pass membrane protein</topology>
    </subcellularLocation>
</comment>
<dbReference type="Proteomes" id="UP000430345">
    <property type="component" value="Unassembled WGS sequence"/>
</dbReference>
<keyword evidence="9" id="KW-0808">Transferase</keyword>
<keyword evidence="4 7" id="KW-0812">Transmembrane</keyword>
<gene>
    <name evidence="9" type="ORF">GBZ86_02255</name>
</gene>
<dbReference type="SUPFAM" id="SSF53649">
    <property type="entry name" value="Alkaline phosphatase-like"/>
    <property type="match status" value="1"/>
</dbReference>
<dbReference type="Pfam" id="PF00884">
    <property type="entry name" value="Sulfatase"/>
    <property type="match status" value="1"/>
</dbReference>
<reference evidence="9 10" key="1">
    <citation type="submission" date="2019-10" db="EMBL/GenBank/DDBJ databases">
        <title>The Genome Sequence of Clostridium tarantellae Isolated from Fish Brain.</title>
        <authorList>
            <person name="Bano L."/>
            <person name="Kiel M."/>
            <person name="Sales G."/>
            <person name="Doxey A.C."/>
            <person name="Mansfield M.J."/>
            <person name="Schiavone M."/>
            <person name="Rossetto O."/>
            <person name="Pirazzini M."/>
            <person name="Dobrindt U."/>
            <person name="Montecucco C."/>
        </authorList>
    </citation>
    <scope>NUCLEOTIDE SEQUENCE [LARGE SCALE GENOMIC DNA]</scope>
    <source>
        <strain evidence="9 10">DSM 3997</strain>
    </source>
</reference>
<evidence type="ECO:0000313" key="10">
    <source>
        <dbReference type="Proteomes" id="UP000430345"/>
    </source>
</evidence>
<comment type="caution">
    <text evidence="9">The sequence shown here is derived from an EMBL/GenBank/DDBJ whole genome shotgun (WGS) entry which is preliminary data.</text>
</comment>
<keyword evidence="3" id="KW-1003">Cell membrane</keyword>
<name>A0A6I1MQK3_9CLOT</name>
<evidence type="ECO:0000259" key="8">
    <source>
        <dbReference type="Pfam" id="PF00884"/>
    </source>
</evidence>
<keyword evidence="9" id="KW-0378">Hydrolase</keyword>
<dbReference type="EMBL" id="WHJC01000013">
    <property type="protein sequence ID" value="MPQ42579.1"/>
    <property type="molecule type" value="Genomic_DNA"/>
</dbReference>
<keyword evidence="10" id="KW-1185">Reference proteome</keyword>
<sequence length="682" mass="78422">MSIKKEKKNRKFNEKKLKPTNKIINIIIWLIFGVVITLASELLQRGNLDSLTYYLENNFKMFITNYLIVLTATASAFIFKKGRALYLIISSIILMASLLSGVMIKFRGTPFIWADIYSIKEGLIIAKKYLNKEIIVPILVGIIIIILLLVTLWKTEKHNNLGKKTINKYINIYGVILTVVSFIFANSYILYLDKTNKKVSFPWDIPSSYSHNGFMYSFLETASGFKVDKPKDYNKKSIEKIGEELNEYNILAFNENGIANDYDNEKPNVIIIQLESFMDPKILSEIKITNDVLKNYRKLYNSYPHGIVNVPTYGGGTVRSEFEVLTGFTTDFLPIGEIPNNNILKKQPVESLAYILDEHGYESSVVHNYIGNFYDRDIVYPNLGFNNYISMEYMDKPSEKSEGQDMYPEDMINLQPMEELLKQEKPQFIYNITVESHGGYADNLTNEDFIVKDKSLTPLAISQLQSYFNKLKGVDEYIGELIDYLNNLKEPTVVLMFSDHLPSLEVINRDNSSINSTEKYEAQYVIWNNIGLPNITKNLEAYQLSTYLLDLIKINGGIMPNFHKIYGNKSNYKEELQDIQYDLLFGDKYIFNNSNPYKKSNLHMGINDIKVEKRYIDKGVLIVKGENFTYKSSILIDGKIIPTKFIDENTLVSYECKEEVKNLSVGQIGKYNKVLSKSNSIK</sequence>
<dbReference type="CDD" id="cd16015">
    <property type="entry name" value="LTA_synthase"/>
    <property type="match status" value="1"/>
</dbReference>
<evidence type="ECO:0000256" key="3">
    <source>
        <dbReference type="ARBA" id="ARBA00022475"/>
    </source>
</evidence>
<feature type="transmembrane region" description="Helical" evidence="7">
    <location>
        <begin position="172"/>
        <end position="191"/>
    </location>
</feature>
<evidence type="ECO:0000256" key="7">
    <source>
        <dbReference type="SAM" id="Phobius"/>
    </source>
</evidence>
<feature type="transmembrane region" description="Helical" evidence="7">
    <location>
        <begin position="134"/>
        <end position="152"/>
    </location>
</feature>
<protein>
    <submittedName>
        <fullName evidence="9">Sulfatase-like hydrolase/transferase</fullName>
    </submittedName>
</protein>
<evidence type="ECO:0000256" key="2">
    <source>
        <dbReference type="ARBA" id="ARBA00004936"/>
    </source>
</evidence>
<dbReference type="GO" id="GO:0005886">
    <property type="term" value="C:plasma membrane"/>
    <property type="evidence" value="ECO:0007669"/>
    <property type="project" value="UniProtKB-SubCell"/>
</dbReference>
<feature type="transmembrane region" description="Helical" evidence="7">
    <location>
        <begin position="21"/>
        <end position="39"/>
    </location>
</feature>
<dbReference type="PANTHER" id="PTHR47371">
    <property type="entry name" value="LIPOTEICHOIC ACID SYNTHASE"/>
    <property type="match status" value="1"/>
</dbReference>
<dbReference type="GO" id="GO:0016787">
    <property type="term" value="F:hydrolase activity"/>
    <property type="evidence" value="ECO:0007669"/>
    <property type="project" value="UniProtKB-KW"/>
</dbReference>
<feature type="transmembrane region" description="Helical" evidence="7">
    <location>
        <begin position="59"/>
        <end position="79"/>
    </location>
</feature>
<feature type="transmembrane region" description="Helical" evidence="7">
    <location>
        <begin position="84"/>
        <end position="104"/>
    </location>
</feature>
<evidence type="ECO:0000256" key="1">
    <source>
        <dbReference type="ARBA" id="ARBA00004651"/>
    </source>
</evidence>
<dbReference type="GO" id="GO:0016740">
    <property type="term" value="F:transferase activity"/>
    <property type="evidence" value="ECO:0007669"/>
    <property type="project" value="UniProtKB-KW"/>
</dbReference>
<dbReference type="PANTHER" id="PTHR47371:SF3">
    <property type="entry name" value="PHOSPHOGLYCEROL TRANSFERASE I"/>
    <property type="match status" value="1"/>
</dbReference>
<keyword evidence="6 7" id="KW-0472">Membrane</keyword>
<comment type="pathway">
    <text evidence="2">Cell wall biogenesis; lipoteichoic acid biosynthesis.</text>
</comment>
<evidence type="ECO:0000256" key="4">
    <source>
        <dbReference type="ARBA" id="ARBA00022692"/>
    </source>
</evidence>
<evidence type="ECO:0000256" key="6">
    <source>
        <dbReference type="ARBA" id="ARBA00023136"/>
    </source>
</evidence>
<proteinExistence type="predicted"/>
<keyword evidence="5 7" id="KW-1133">Transmembrane helix</keyword>
<dbReference type="Gene3D" id="3.40.720.10">
    <property type="entry name" value="Alkaline Phosphatase, subunit A"/>
    <property type="match status" value="1"/>
</dbReference>
<dbReference type="InterPro" id="IPR017850">
    <property type="entry name" value="Alkaline_phosphatase_core_sf"/>
</dbReference>
<dbReference type="InterPro" id="IPR050448">
    <property type="entry name" value="OpgB/LTA_synthase_biosynth"/>
</dbReference>
<evidence type="ECO:0000313" key="9">
    <source>
        <dbReference type="EMBL" id="MPQ42579.1"/>
    </source>
</evidence>
<accession>A0A6I1MQK3</accession>
<organism evidence="9 10">
    <name type="scientific">Clostridium tarantellae</name>
    <dbReference type="NCBI Taxonomy" id="39493"/>
    <lineage>
        <taxon>Bacteria</taxon>
        <taxon>Bacillati</taxon>
        <taxon>Bacillota</taxon>
        <taxon>Clostridia</taxon>
        <taxon>Eubacteriales</taxon>
        <taxon>Clostridiaceae</taxon>
        <taxon>Clostridium</taxon>
    </lineage>
</organism>
<feature type="domain" description="Sulfatase N-terminal" evidence="8">
    <location>
        <begin position="267"/>
        <end position="536"/>
    </location>
</feature>
<dbReference type="OrthoDB" id="243547at2"/>
<evidence type="ECO:0000256" key="5">
    <source>
        <dbReference type="ARBA" id="ARBA00022989"/>
    </source>
</evidence>
<dbReference type="AlphaFoldDB" id="A0A6I1MQK3"/>
<dbReference type="RefSeq" id="WP_152887341.1">
    <property type="nucleotide sequence ID" value="NZ_WHJC01000013.1"/>
</dbReference>
<dbReference type="InterPro" id="IPR000917">
    <property type="entry name" value="Sulfatase_N"/>
</dbReference>